<keyword evidence="3" id="KW-1185">Reference proteome</keyword>
<sequence>MKIKENKPGFAVRTFTFLLVFNSIIIISLSVSAQKSAIVTVLSKHGIDQGILDLETVKVPEGYAYDIKQSTTAGGKTTITEAKFDPSSPTEEQWTVRSVNGKSPSKGVISSFRKERTKAQKYPKIDDASYRIEKETSEELVISYKFDATSLGKDVAFMKDCRTYMSVNPKKKKLSQLQTVNEKPVKVAILNADKFELISKFVLHEQSKHYFPQLEKLNVQAKFVGQPITIQTTTEFGNYIKK</sequence>
<gene>
    <name evidence="2" type="ORF">ACFOWA_01525</name>
</gene>
<evidence type="ECO:0008006" key="4">
    <source>
        <dbReference type="Google" id="ProtNLM"/>
    </source>
</evidence>
<accession>A0ABV8P6M6</accession>
<name>A0ABV8P6M6_9SPHI</name>
<evidence type="ECO:0000313" key="2">
    <source>
        <dbReference type="EMBL" id="MFC4209840.1"/>
    </source>
</evidence>
<dbReference type="EMBL" id="JBHSBW010000003">
    <property type="protein sequence ID" value="MFC4209840.1"/>
    <property type="molecule type" value="Genomic_DNA"/>
</dbReference>
<keyword evidence="1" id="KW-0812">Transmembrane</keyword>
<dbReference type="Proteomes" id="UP001595789">
    <property type="component" value="Unassembled WGS sequence"/>
</dbReference>
<comment type="caution">
    <text evidence="2">The sequence shown here is derived from an EMBL/GenBank/DDBJ whole genome shotgun (WGS) entry which is preliminary data.</text>
</comment>
<evidence type="ECO:0000313" key="3">
    <source>
        <dbReference type="Proteomes" id="UP001595789"/>
    </source>
</evidence>
<feature type="transmembrane region" description="Helical" evidence="1">
    <location>
        <begin position="12"/>
        <end position="33"/>
    </location>
</feature>
<keyword evidence="1" id="KW-1133">Transmembrane helix</keyword>
<evidence type="ECO:0000256" key="1">
    <source>
        <dbReference type="SAM" id="Phobius"/>
    </source>
</evidence>
<proteinExistence type="predicted"/>
<dbReference type="RefSeq" id="WP_378981105.1">
    <property type="nucleotide sequence ID" value="NZ_JBHSBW010000003.1"/>
</dbReference>
<protein>
    <recommendedName>
        <fullName evidence="4">DUF3108 domain-containing protein</fullName>
    </recommendedName>
</protein>
<organism evidence="2 3">
    <name type="scientific">Pedobacter lithocola</name>
    <dbReference type="NCBI Taxonomy" id="1908239"/>
    <lineage>
        <taxon>Bacteria</taxon>
        <taxon>Pseudomonadati</taxon>
        <taxon>Bacteroidota</taxon>
        <taxon>Sphingobacteriia</taxon>
        <taxon>Sphingobacteriales</taxon>
        <taxon>Sphingobacteriaceae</taxon>
        <taxon>Pedobacter</taxon>
    </lineage>
</organism>
<keyword evidence="1" id="KW-0472">Membrane</keyword>
<reference evidence="3" key="1">
    <citation type="journal article" date="2019" name="Int. J. Syst. Evol. Microbiol.">
        <title>The Global Catalogue of Microorganisms (GCM) 10K type strain sequencing project: providing services to taxonomists for standard genome sequencing and annotation.</title>
        <authorList>
            <consortium name="The Broad Institute Genomics Platform"/>
            <consortium name="The Broad Institute Genome Sequencing Center for Infectious Disease"/>
            <person name="Wu L."/>
            <person name="Ma J."/>
        </authorList>
    </citation>
    <scope>NUCLEOTIDE SEQUENCE [LARGE SCALE GENOMIC DNA]</scope>
    <source>
        <strain evidence="3">CCM 8691</strain>
    </source>
</reference>